<reference evidence="1" key="1">
    <citation type="submission" date="2016-03" db="EMBL/GenBank/DDBJ databases">
        <title>Mechanisms controlling the formation of the plant cell surface in tip-growing cells are functionally conserved among land plants.</title>
        <authorList>
            <person name="Honkanen S."/>
            <person name="Jones V.A."/>
            <person name="Morieri G."/>
            <person name="Champion C."/>
            <person name="Hetherington A.J."/>
            <person name="Kelly S."/>
            <person name="Saint-Marcoux D."/>
            <person name="Proust H."/>
            <person name="Prescott H."/>
            <person name="Dolan L."/>
        </authorList>
    </citation>
    <scope>NUCLEOTIDE SEQUENCE [LARGE SCALE GENOMIC DNA]</scope>
    <source>
        <tissue evidence="1">Whole gametophyte</tissue>
    </source>
</reference>
<proteinExistence type="predicted"/>
<dbReference type="EMBL" id="LVLJ01002435">
    <property type="protein sequence ID" value="OAE25016.1"/>
    <property type="molecule type" value="Genomic_DNA"/>
</dbReference>
<evidence type="ECO:0000313" key="1">
    <source>
        <dbReference type="EMBL" id="OAE25016.1"/>
    </source>
</evidence>
<organism evidence="1 2">
    <name type="scientific">Marchantia polymorpha subsp. ruderalis</name>
    <dbReference type="NCBI Taxonomy" id="1480154"/>
    <lineage>
        <taxon>Eukaryota</taxon>
        <taxon>Viridiplantae</taxon>
        <taxon>Streptophyta</taxon>
        <taxon>Embryophyta</taxon>
        <taxon>Marchantiophyta</taxon>
        <taxon>Marchantiopsida</taxon>
        <taxon>Marchantiidae</taxon>
        <taxon>Marchantiales</taxon>
        <taxon>Marchantiaceae</taxon>
        <taxon>Marchantia</taxon>
    </lineage>
</organism>
<name>A0A176VYP7_MARPO</name>
<keyword evidence="2" id="KW-1185">Reference proteome</keyword>
<gene>
    <name evidence="1" type="ORF">AXG93_523s1210</name>
</gene>
<evidence type="ECO:0000313" key="2">
    <source>
        <dbReference type="Proteomes" id="UP000077202"/>
    </source>
</evidence>
<sequence length="220" mass="24864">MMMPKQLSLAECPEHKRSWMKVPIVAAILWPRNIKHYFLLSRPRFRKLSRTSDLVCAEWPLPAEFANDNVRLPNMTRGCDANSDYVGEEQEQNGRDDLPVLQFRSVDLTWIWPWRHCEEVPASQDRLIPQYVSTRVDLTGLIEGERAVWDLVVVSGTVEEEEEEEDGAWEGASSKDYYRSAPVCVRQRANRGREGGLGSGGRIWDCRGGGGGGGWGMGRG</sequence>
<dbReference type="Proteomes" id="UP000077202">
    <property type="component" value="Unassembled WGS sequence"/>
</dbReference>
<accession>A0A176VYP7</accession>
<comment type="caution">
    <text evidence="1">The sequence shown here is derived from an EMBL/GenBank/DDBJ whole genome shotgun (WGS) entry which is preliminary data.</text>
</comment>
<protein>
    <submittedName>
        <fullName evidence="1">Uncharacterized protein</fullName>
    </submittedName>
</protein>
<dbReference type="AlphaFoldDB" id="A0A176VYP7"/>